<reference evidence="8 9" key="1">
    <citation type="submission" date="2020-02" db="EMBL/GenBank/DDBJ databases">
        <title>Genomic and physiological characterization of two novel Nitrospinaceae genera.</title>
        <authorList>
            <person name="Mueller A.J."/>
            <person name="Jung M.-Y."/>
            <person name="Strachan C.R."/>
            <person name="Herbold C.W."/>
            <person name="Kirkegaard R.H."/>
            <person name="Daims H."/>
        </authorList>
    </citation>
    <scope>NUCLEOTIDE SEQUENCE [LARGE SCALE GENOMIC DNA]</scope>
    <source>
        <strain evidence="8">EB</strain>
    </source>
</reference>
<dbReference type="PANTHER" id="PTHR11609:SF5">
    <property type="entry name" value="PHOSPHORIBOSYLAMINOIMIDAZOLE CARBOXYLASE"/>
    <property type="match status" value="1"/>
</dbReference>
<feature type="binding site" evidence="5">
    <location>
        <begin position="173"/>
        <end position="176"/>
    </location>
    <ligand>
        <name>ATP</name>
        <dbReference type="ChEBI" id="CHEBI:30616"/>
    </ligand>
</feature>
<evidence type="ECO:0000256" key="4">
    <source>
        <dbReference type="ARBA" id="ARBA00022840"/>
    </source>
</evidence>
<dbReference type="EC" id="6.3.4.18" evidence="5 6"/>
<dbReference type="Pfam" id="PF17769">
    <property type="entry name" value="PurK_C"/>
    <property type="match status" value="1"/>
</dbReference>
<dbReference type="InterPro" id="IPR005875">
    <property type="entry name" value="PurK"/>
</dbReference>
<dbReference type="KEGG" id="nli:G3M70_09260"/>
<dbReference type="NCBIfam" id="NF004679">
    <property type="entry name" value="PRK06019.1-5"/>
    <property type="match status" value="1"/>
</dbReference>
<dbReference type="UniPathway" id="UPA00074">
    <property type="reaction ID" value="UER00942"/>
</dbReference>
<dbReference type="GO" id="GO:0004638">
    <property type="term" value="F:phosphoribosylaminoimidazole carboxylase activity"/>
    <property type="evidence" value="ECO:0007669"/>
    <property type="project" value="InterPro"/>
</dbReference>
<feature type="binding site" evidence="5">
    <location>
        <position position="204"/>
    </location>
    <ligand>
        <name>ATP</name>
        <dbReference type="ChEBI" id="CHEBI:30616"/>
    </ligand>
</feature>
<proteinExistence type="inferred from homology"/>
<evidence type="ECO:0000256" key="2">
    <source>
        <dbReference type="ARBA" id="ARBA00022741"/>
    </source>
</evidence>
<dbReference type="InterPro" id="IPR013815">
    <property type="entry name" value="ATP_grasp_subdomain_1"/>
</dbReference>
<evidence type="ECO:0000256" key="6">
    <source>
        <dbReference type="RuleBase" id="RU361200"/>
    </source>
</evidence>
<evidence type="ECO:0000256" key="5">
    <source>
        <dbReference type="HAMAP-Rule" id="MF_01928"/>
    </source>
</evidence>
<evidence type="ECO:0000313" key="8">
    <source>
        <dbReference type="EMBL" id="QPJ62047.1"/>
    </source>
</evidence>
<comment type="similarity">
    <text evidence="5 6">Belongs to the PurK/PurT family.</text>
</comment>
<dbReference type="FunFam" id="3.30.1490.20:FF:000015">
    <property type="entry name" value="N5-carboxyaminoimidazole ribonucleotide synthase"/>
    <property type="match status" value="1"/>
</dbReference>
<dbReference type="Pfam" id="PF22660">
    <property type="entry name" value="RS_preATP-grasp-like"/>
    <property type="match status" value="1"/>
</dbReference>
<dbReference type="NCBIfam" id="NF004676">
    <property type="entry name" value="PRK06019.1-2"/>
    <property type="match status" value="1"/>
</dbReference>
<dbReference type="InterPro" id="IPR016185">
    <property type="entry name" value="PreATP-grasp_dom_sf"/>
</dbReference>
<feature type="domain" description="ATP-grasp" evidence="7">
    <location>
        <begin position="102"/>
        <end position="285"/>
    </location>
</feature>
<dbReference type="NCBIfam" id="TIGR01161">
    <property type="entry name" value="purK"/>
    <property type="match status" value="1"/>
</dbReference>
<dbReference type="InterPro" id="IPR011054">
    <property type="entry name" value="Rudment_hybrid_motif"/>
</dbReference>
<keyword evidence="4 5" id="KW-0067">ATP-binding</keyword>
<dbReference type="GO" id="GO:0006189">
    <property type="term" value="P:'de novo' IMP biosynthetic process"/>
    <property type="evidence" value="ECO:0007669"/>
    <property type="project" value="UniProtKB-UniRule"/>
</dbReference>
<dbReference type="GO" id="GO:0046872">
    <property type="term" value="F:metal ion binding"/>
    <property type="evidence" value="ECO:0007669"/>
    <property type="project" value="InterPro"/>
</dbReference>
<dbReference type="HAMAP" id="MF_01928">
    <property type="entry name" value="PurK"/>
    <property type="match status" value="1"/>
</dbReference>
<dbReference type="Proteomes" id="UP000594688">
    <property type="component" value="Chromosome"/>
</dbReference>
<comment type="pathway">
    <text evidence="5 6">Purine metabolism; IMP biosynthesis via de novo pathway; 5-amino-1-(5-phospho-D-ribosyl)imidazole-4-carboxylate from 5-amino-1-(5-phospho-D-ribosyl)imidazole (N5-CAIR route): step 1/2.</text>
</comment>
<dbReference type="Pfam" id="PF02222">
    <property type="entry name" value="ATP-grasp"/>
    <property type="match status" value="1"/>
</dbReference>
<dbReference type="PANTHER" id="PTHR11609">
    <property type="entry name" value="PURINE BIOSYNTHESIS PROTEIN 6/7, PUR6/7"/>
    <property type="match status" value="1"/>
</dbReference>
<dbReference type="Gene3D" id="3.30.1490.20">
    <property type="entry name" value="ATP-grasp fold, A domain"/>
    <property type="match status" value="1"/>
</dbReference>
<feature type="binding site" evidence="5">
    <location>
        <position position="138"/>
    </location>
    <ligand>
        <name>ATP</name>
        <dbReference type="ChEBI" id="CHEBI:30616"/>
    </ligand>
</feature>
<feature type="binding site" evidence="5">
    <location>
        <begin position="143"/>
        <end position="149"/>
    </location>
    <ligand>
        <name>ATP</name>
        <dbReference type="ChEBI" id="CHEBI:30616"/>
    </ligand>
</feature>
<dbReference type="SUPFAM" id="SSF51246">
    <property type="entry name" value="Rudiment single hybrid motif"/>
    <property type="match status" value="1"/>
</dbReference>
<comment type="subunit">
    <text evidence="5 6">Homodimer.</text>
</comment>
<dbReference type="AlphaFoldDB" id="A0A7T0BX01"/>
<evidence type="ECO:0000259" key="7">
    <source>
        <dbReference type="PROSITE" id="PS50975"/>
    </source>
</evidence>
<name>A0A7T0BX01_9BACT</name>
<dbReference type="EMBL" id="CP048685">
    <property type="protein sequence ID" value="QPJ62047.1"/>
    <property type="molecule type" value="Genomic_DNA"/>
</dbReference>
<sequence length="371" mass="40952">MNIGILGGGQLARMMAQAGSSLQLGFMFLSPDPHAPAAPFGEHLCASYDDKSAQERLVQWADVVTYEFENIPLPLVESLEQRIPLHPASSVLAVARDRLSEKNLFRSLGIQTAKFAPVDNLEMLRSALKDIGFPAILKFRTQGYDGKGQAWLRKESDSSEVWGRVGKVPCILESMVPFCREISIIAARNQQGDMVFYPVTENHHRDGILRLSISRPDDSMQAEAESKIRKIMEHLSYVGVMALELFHVENELFANELAPRVHNSGHWTIEGAETSQFENHLRAISQLPLGKTSSTDTTAMVNLIGHLPGEAQIGNIRGATLHSYDKSERPGRKVGHVTLTSGDCSAEEFDQRLEALLQLAGEAELASQKIL</sequence>
<dbReference type="GO" id="GO:0005829">
    <property type="term" value="C:cytosol"/>
    <property type="evidence" value="ECO:0007669"/>
    <property type="project" value="TreeGrafter"/>
</dbReference>
<evidence type="ECO:0000256" key="1">
    <source>
        <dbReference type="ARBA" id="ARBA00022598"/>
    </source>
</evidence>
<evidence type="ECO:0000313" key="9">
    <source>
        <dbReference type="Proteomes" id="UP000594688"/>
    </source>
</evidence>
<keyword evidence="2 5" id="KW-0547">Nucleotide-binding</keyword>
<feature type="binding site" evidence="5">
    <location>
        <begin position="255"/>
        <end position="256"/>
    </location>
    <ligand>
        <name>ATP</name>
        <dbReference type="ChEBI" id="CHEBI:30616"/>
    </ligand>
</feature>
<dbReference type="SUPFAM" id="SSF52440">
    <property type="entry name" value="PreATP-grasp domain"/>
    <property type="match status" value="1"/>
</dbReference>
<comment type="function">
    <text evidence="6">Catalyzes the ATP-dependent conversion of 5-aminoimidazole ribonucleotide (AIR) and HCO(3)- to N5-carboxyaminoimidazole ribonucleotide (N5-CAIR).</text>
</comment>
<keyword evidence="1 5" id="KW-0436">Ligase</keyword>
<dbReference type="InterPro" id="IPR003135">
    <property type="entry name" value="ATP-grasp_carboxylate-amine"/>
</dbReference>
<evidence type="ECO:0000256" key="3">
    <source>
        <dbReference type="ARBA" id="ARBA00022755"/>
    </source>
</evidence>
<keyword evidence="3 5" id="KW-0658">Purine biosynthesis</keyword>
<dbReference type="Gene3D" id="3.30.470.20">
    <property type="entry name" value="ATP-grasp fold, B domain"/>
    <property type="match status" value="1"/>
</dbReference>
<dbReference type="PROSITE" id="PS50975">
    <property type="entry name" value="ATP_GRASP"/>
    <property type="match status" value="1"/>
</dbReference>
<comment type="catalytic activity">
    <reaction evidence="5 6">
        <text>5-amino-1-(5-phospho-beta-D-ribosyl)imidazole + hydrogencarbonate + ATP = 5-carboxyamino-1-(5-phospho-D-ribosyl)imidazole + ADP + phosphate + 2 H(+)</text>
        <dbReference type="Rhea" id="RHEA:19317"/>
        <dbReference type="ChEBI" id="CHEBI:15378"/>
        <dbReference type="ChEBI" id="CHEBI:17544"/>
        <dbReference type="ChEBI" id="CHEBI:30616"/>
        <dbReference type="ChEBI" id="CHEBI:43474"/>
        <dbReference type="ChEBI" id="CHEBI:58730"/>
        <dbReference type="ChEBI" id="CHEBI:137981"/>
        <dbReference type="ChEBI" id="CHEBI:456216"/>
        <dbReference type="EC" id="6.3.4.18"/>
    </reaction>
</comment>
<accession>A0A7T0BX01</accession>
<comment type="function">
    <text evidence="5">Catalyzes the ATP-dependent conversion of 5-aminoimidazole ribonucleotide (AIR) and HCO(3)(-) to N5-carboxyaminoimidazole ribonucleotide (N5-CAIR).</text>
</comment>
<organism evidence="8 9">
    <name type="scientific">Candidatus Nitronauta litoralis</name>
    <dbReference type="NCBI Taxonomy" id="2705533"/>
    <lineage>
        <taxon>Bacteria</taxon>
        <taxon>Pseudomonadati</taxon>
        <taxon>Nitrospinota/Tectimicrobiota group</taxon>
        <taxon>Nitrospinota</taxon>
        <taxon>Nitrospinia</taxon>
        <taxon>Nitrospinales</taxon>
        <taxon>Nitrospinaceae</taxon>
        <taxon>Candidatus Nitronauta</taxon>
    </lineage>
</organism>
<feature type="binding site" evidence="5">
    <location>
        <position position="98"/>
    </location>
    <ligand>
        <name>ATP</name>
        <dbReference type="ChEBI" id="CHEBI:30616"/>
    </ligand>
</feature>
<feature type="binding site" evidence="5">
    <location>
        <position position="181"/>
    </location>
    <ligand>
        <name>ATP</name>
        <dbReference type="ChEBI" id="CHEBI:30616"/>
    </ligand>
</feature>
<protein>
    <recommendedName>
        <fullName evidence="5 6">N5-carboxyaminoimidazole ribonucleotide synthase</fullName>
        <shortName evidence="5 6">N5-CAIR synthase</shortName>
        <ecNumber evidence="5 6">6.3.4.18</ecNumber>
    </recommendedName>
    <alternativeName>
        <fullName evidence="5 6">5-(carboxyamino)imidazole ribonucleotide synthetase</fullName>
    </alternativeName>
</protein>
<dbReference type="GO" id="GO:0005524">
    <property type="term" value="F:ATP binding"/>
    <property type="evidence" value="ECO:0007669"/>
    <property type="project" value="UniProtKB-UniRule"/>
</dbReference>
<dbReference type="InterPro" id="IPR011761">
    <property type="entry name" value="ATP-grasp"/>
</dbReference>
<dbReference type="SUPFAM" id="SSF56059">
    <property type="entry name" value="Glutathione synthetase ATP-binding domain-like"/>
    <property type="match status" value="1"/>
</dbReference>
<dbReference type="InterPro" id="IPR040686">
    <property type="entry name" value="PurK_C"/>
</dbReference>
<dbReference type="InterPro" id="IPR054350">
    <property type="entry name" value="PurT/PurK_preATP-grasp"/>
</dbReference>
<dbReference type="GO" id="GO:0034028">
    <property type="term" value="F:5-(carboxyamino)imidazole ribonucleotide synthase activity"/>
    <property type="evidence" value="ECO:0007669"/>
    <property type="project" value="UniProtKB-UniRule"/>
</dbReference>
<gene>
    <name evidence="5 6" type="primary">purK</name>
    <name evidence="8" type="ORF">G3M70_09260</name>
</gene>
<dbReference type="Gene3D" id="3.40.50.20">
    <property type="match status" value="1"/>
</dbReference>